<evidence type="ECO:0000256" key="1">
    <source>
        <dbReference type="ARBA" id="ARBA00006889"/>
    </source>
</evidence>
<dbReference type="GO" id="GO:0000302">
    <property type="term" value="P:response to reactive oxygen species"/>
    <property type="evidence" value="ECO:0007669"/>
    <property type="project" value="TreeGrafter"/>
</dbReference>
<dbReference type="GO" id="GO:0006629">
    <property type="term" value="P:lipid metabolic process"/>
    <property type="evidence" value="ECO:0007669"/>
    <property type="project" value="TreeGrafter"/>
</dbReference>
<protein>
    <submittedName>
        <fullName evidence="5">Crustacyanin-C1</fullName>
    </submittedName>
</protein>
<dbReference type="PIRSF" id="PIRSF036893">
    <property type="entry name" value="Lipocalin_ApoD"/>
    <property type="match status" value="1"/>
</dbReference>
<feature type="signal peptide" evidence="3">
    <location>
        <begin position="1"/>
        <end position="19"/>
    </location>
</feature>
<dbReference type="PANTHER" id="PTHR10612:SF62">
    <property type="entry name" value="LIPOCALIN_CYTOSOLIC FATTY-ACID BINDING DOMAIN-CONTAINING PROTEIN"/>
    <property type="match status" value="1"/>
</dbReference>
<organism evidence="5">
    <name type="scientific">Eriocheir sinensis</name>
    <name type="common">Chinese mitten crab</name>
    <dbReference type="NCBI Taxonomy" id="95602"/>
    <lineage>
        <taxon>Eukaryota</taxon>
        <taxon>Metazoa</taxon>
        <taxon>Ecdysozoa</taxon>
        <taxon>Arthropoda</taxon>
        <taxon>Crustacea</taxon>
        <taxon>Multicrustacea</taxon>
        <taxon>Malacostraca</taxon>
        <taxon>Eumalacostraca</taxon>
        <taxon>Eucarida</taxon>
        <taxon>Decapoda</taxon>
        <taxon>Pleocyemata</taxon>
        <taxon>Brachyura</taxon>
        <taxon>Eubrachyura</taxon>
        <taxon>Grapsoidea</taxon>
        <taxon>Varunidae</taxon>
        <taxon>Eriocheir</taxon>
    </lineage>
</organism>
<dbReference type="GO" id="GO:0031409">
    <property type="term" value="F:pigment binding"/>
    <property type="evidence" value="ECO:0007669"/>
    <property type="project" value="InterPro"/>
</dbReference>
<feature type="domain" description="Lipocalin/cytosolic fatty-acid binding" evidence="4">
    <location>
        <begin position="47"/>
        <end position="184"/>
    </location>
</feature>
<dbReference type="InterPro" id="IPR003057">
    <property type="entry name" value="Invtbrt_color"/>
</dbReference>
<name>A0A5A4N5W5_ERISI</name>
<reference evidence="5" key="1">
    <citation type="submission" date="2017-09" db="EMBL/GenBank/DDBJ databases">
        <title>Chinese mitten crab Eriocheir sinensis Crustacyanin-C1.</title>
        <authorList>
            <person name="Li Q."/>
            <person name="Wu X."/>
            <person name="Cheng Y."/>
        </authorList>
    </citation>
    <scope>NUCLEOTIDE SEQUENCE</scope>
</reference>
<comment type="similarity">
    <text evidence="1 3">Belongs to the calycin superfamily. Lipocalin family.</text>
</comment>
<evidence type="ECO:0000256" key="3">
    <source>
        <dbReference type="PIRNR" id="PIRNR036893"/>
    </source>
</evidence>
<keyword evidence="2" id="KW-1015">Disulfide bond</keyword>
<dbReference type="AlphaFoldDB" id="A0A5A4N5W5"/>
<proteinExistence type="evidence at transcript level"/>
<evidence type="ECO:0000259" key="4">
    <source>
        <dbReference type="Pfam" id="PF08212"/>
    </source>
</evidence>
<dbReference type="InterPro" id="IPR000566">
    <property type="entry name" value="Lipocln_cytosolic_FA-bd_dom"/>
</dbReference>
<dbReference type="SUPFAM" id="SSF50814">
    <property type="entry name" value="Lipocalins"/>
    <property type="match status" value="1"/>
</dbReference>
<evidence type="ECO:0000256" key="2">
    <source>
        <dbReference type="ARBA" id="ARBA00023157"/>
    </source>
</evidence>
<accession>A0A5A4N5W5</accession>
<dbReference type="PANTHER" id="PTHR10612">
    <property type="entry name" value="APOLIPOPROTEIN D"/>
    <property type="match status" value="1"/>
</dbReference>
<dbReference type="Pfam" id="PF08212">
    <property type="entry name" value="Lipocalin_2"/>
    <property type="match status" value="1"/>
</dbReference>
<keyword evidence="3" id="KW-0732">Signal</keyword>
<evidence type="ECO:0000313" key="5">
    <source>
        <dbReference type="EMBL" id="AYU71034.1"/>
    </source>
</evidence>
<dbReference type="OrthoDB" id="6339451at2759"/>
<dbReference type="Gene3D" id="2.40.128.20">
    <property type="match status" value="1"/>
</dbReference>
<dbReference type="InterPro" id="IPR022271">
    <property type="entry name" value="Lipocalin_ApoD"/>
</dbReference>
<dbReference type="EMBL" id="MF940262">
    <property type="protein sequence ID" value="AYU71034.1"/>
    <property type="molecule type" value="mRNA"/>
</dbReference>
<feature type="chain" id="PRO_5023585223" evidence="3">
    <location>
        <begin position="20"/>
        <end position="196"/>
    </location>
</feature>
<sequence length="196" mass="21828">MKFLIVSVLLAVVAGLSNAGTVQRLGMFRDSSLGSCPNITNKEDLEVVPYLGAWYEIERFDIIWQLGMDCVEAIYSDIGGGWVEVHNVARKPSGEFTEIIGNATVIAPGVLYVIFAGHVPAEYHVLDTDYTTFSSVYNCFETGPERFQYAWILSRTTTLDDATYDRARQAFADNNIDLSLFHPTYQGDDCPYLGTQ</sequence>
<dbReference type="InterPro" id="IPR012674">
    <property type="entry name" value="Calycin"/>
</dbReference>
<dbReference type="GO" id="GO:0005737">
    <property type="term" value="C:cytoplasm"/>
    <property type="evidence" value="ECO:0007669"/>
    <property type="project" value="TreeGrafter"/>
</dbReference>
<dbReference type="PRINTS" id="PR01273">
    <property type="entry name" value="INVTBRTCOLOR"/>
</dbReference>